<keyword evidence="7" id="KW-0406">Ion transport</keyword>
<comment type="caution">
    <text evidence="7">Lacks conserved residue(s) required for the propagation of feature annotation.</text>
</comment>
<comment type="caution">
    <text evidence="8">The sequence shown here is derived from an EMBL/GenBank/DDBJ whole genome shotgun (WGS) entry which is preliminary data.</text>
</comment>
<evidence type="ECO:0000256" key="5">
    <source>
        <dbReference type="ARBA" id="ARBA00022989"/>
    </source>
</evidence>
<feature type="transmembrane region" description="Helical" evidence="7">
    <location>
        <begin position="102"/>
        <end position="122"/>
    </location>
</feature>
<dbReference type="OrthoDB" id="648861at2759"/>
<evidence type="ECO:0000313" key="9">
    <source>
        <dbReference type="Proteomes" id="UP001150266"/>
    </source>
</evidence>
<dbReference type="Pfam" id="PF06963">
    <property type="entry name" value="FPN1"/>
    <property type="match status" value="1"/>
</dbReference>
<evidence type="ECO:0000256" key="3">
    <source>
        <dbReference type="ARBA" id="ARBA00022448"/>
    </source>
</evidence>
<evidence type="ECO:0000256" key="6">
    <source>
        <dbReference type="ARBA" id="ARBA00023136"/>
    </source>
</evidence>
<dbReference type="GO" id="GO:0005381">
    <property type="term" value="F:iron ion transmembrane transporter activity"/>
    <property type="evidence" value="ECO:0007669"/>
    <property type="project" value="UniProtKB-UniRule"/>
</dbReference>
<feature type="transmembrane region" description="Helical" evidence="7">
    <location>
        <begin position="49"/>
        <end position="65"/>
    </location>
</feature>
<feature type="transmembrane region" description="Helical" evidence="7">
    <location>
        <begin position="292"/>
        <end position="311"/>
    </location>
</feature>
<organism evidence="8 9">
    <name type="scientific">Lentinula aciculospora</name>
    <dbReference type="NCBI Taxonomy" id="153920"/>
    <lineage>
        <taxon>Eukaryota</taxon>
        <taxon>Fungi</taxon>
        <taxon>Dikarya</taxon>
        <taxon>Basidiomycota</taxon>
        <taxon>Agaricomycotina</taxon>
        <taxon>Agaricomycetes</taxon>
        <taxon>Agaricomycetidae</taxon>
        <taxon>Agaricales</taxon>
        <taxon>Marasmiineae</taxon>
        <taxon>Omphalotaceae</taxon>
        <taxon>Lentinula</taxon>
    </lineage>
</organism>
<feature type="transmembrane region" description="Helical" evidence="7">
    <location>
        <begin position="443"/>
        <end position="464"/>
    </location>
</feature>
<keyword evidence="4 7" id="KW-0812">Transmembrane</keyword>
<feature type="transmembrane region" description="Helical" evidence="7">
    <location>
        <begin position="128"/>
        <end position="146"/>
    </location>
</feature>
<keyword evidence="5 7" id="KW-1133">Transmembrane helix</keyword>
<protein>
    <recommendedName>
        <fullName evidence="7">Solute carrier family 40 member</fullName>
    </recommendedName>
</protein>
<evidence type="ECO:0000256" key="7">
    <source>
        <dbReference type="RuleBase" id="RU365065"/>
    </source>
</evidence>
<dbReference type="PANTHER" id="PTHR11660:SF57">
    <property type="entry name" value="SOLUTE CARRIER FAMILY 40 MEMBER"/>
    <property type="match status" value="1"/>
</dbReference>
<dbReference type="SUPFAM" id="SSF103473">
    <property type="entry name" value="MFS general substrate transporter"/>
    <property type="match status" value="1"/>
</dbReference>
<dbReference type="PANTHER" id="PTHR11660">
    <property type="entry name" value="SOLUTE CARRIER FAMILY 40 MEMBER"/>
    <property type="match status" value="1"/>
</dbReference>
<evidence type="ECO:0000256" key="2">
    <source>
        <dbReference type="ARBA" id="ARBA00006279"/>
    </source>
</evidence>
<comment type="similarity">
    <text evidence="2 7">Belongs to the ferroportin (FP) (TC 2.A.100) family. SLC40A subfamily.</text>
</comment>
<keyword evidence="3 7" id="KW-0813">Transport</keyword>
<keyword evidence="6 7" id="KW-0472">Membrane</keyword>
<proteinExistence type="inferred from homology"/>
<dbReference type="CDD" id="cd17480">
    <property type="entry name" value="MFS_SLC40A1_like"/>
    <property type="match status" value="1"/>
</dbReference>
<reference evidence="8" key="1">
    <citation type="submission" date="2022-08" db="EMBL/GenBank/DDBJ databases">
        <title>A Global Phylogenomic Analysis of the Shiitake Genus Lentinula.</title>
        <authorList>
            <consortium name="DOE Joint Genome Institute"/>
            <person name="Sierra-Patev S."/>
            <person name="Min B."/>
            <person name="Naranjo-Ortiz M."/>
            <person name="Looney B."/>
            <person name="Konkel Z."/>
            <person name="Slot J.C."/>
            <person name="Sakamoto Y."/>
            <person name="Steenwyk J.L."/>
            <person name="Rokas A."/>
            <person name="Carro J."/>
            <person name="Camarero S."/>
            <person name="Ferreira P."/>
            <person name="Molpeceres G."/>
            <person name="Ruiz-Duenas F.J."/>
            <person name="Serrano A."/>
            <person name="Henrissat B."/>
            <person name="Drula E."/>
            <person name="Hughes K.W."/>
            <person name="Mata J.L."/>
            <person name="Ishikawa N.K."/>
            <person name="Vargas-Isla R."/>
            <person name="Ushijima S."/>
            <person name="Smith C.A."/>
            <person name="Ahrendt S."/>
            <person name="Andreopoulos W."/>
            <person name="He G."/>
            <person name="Labutti K."/>
            <person name="Lipzen A."/>
            <person name="Ng V."/>
            <person name="Riley R."/>
            <person name="Sandor L."/>
            <person name="Barry K."/>
            <person name="Martinez A.T."/>
            <person name="Xiao Y."/>
            <person name="Gibbons J.G."/>
            <person name="Terashima K."/>
            <person name="Grigoriev I.V."/>
            <person name="Hibbett D.S."/>
        </authorList>
    </citation>
    <scope>NUCLEOTIDE SEQUENCE</scope>
    <source>
        <strain evidence="8">JLM2183</strain>
    </source>
</reference>
<evidence type="ECO:0000256" key="1">
    <source>
        <dbReference type="ARBA" id="ARBA00004141"/>
    </source>
</evidence>
<gene>
    <name evidence="8" type="ORF">J3R30DRAFT_3301715</name>
</gene>
<evidence type="ECO:0000256" key="4">
    <source>
        <dbReference type="ARBA" id="ARBA00022692"/>
    </source>
</evidence>
<keyword evidence="9" id="KW-1185">Reference proteome</keyword>
<accession>A0A9W9A044</accession>
<dbReference type="GO" id="GO:0016020">
    <property type="term" value="C:membrane"/>
    <property type="evidence" value="ECO:0007669"/>
    <property type="project" value="UniProtKB-SubCell"/>
</dbReference>
<dbReference type="InterPro" id="IPR036259">
    <property type="entry name" value="MFS_trans_sf"/>
</dbReference>
<name>A0A9W9A044_9AGAR</name>
<evidence type="ECO:0000313" key="8">
    <source>
        <dbReference type="EMBL" id="KAJ4470234.1"/>
    </source>
</evidence>
<sequence length="499" mass="55346">MQEHSFASSSLLSSAVQPNNESIASSELPSAIAKRLYISHFLSTWNSRVFEFGAVLYLATIYHGTLMPMSIYALTRAASAIFFSSTIGRYIDAANRLHTVRLSIVVLQRLVVSVSCIVFWSLVTDQPWTRSLGSGNLVILAVLACIEKLCSIMNLVSVEKDWVVVIAGQNEGALTVLNAQMRQIDLVCKLAGPLVIALTDGYSTEVAVLVNLVMNLASVFVEYHTIARVYTIVPDLQGLKISPPNDELSTGEVSQTRNVRYWKCFTSGVRSTLQEFNVYFNHQAFRPSFAGALLYFTVLSFAGQMVTYLLSSGYNSIHIAVARTLSVAFEISATWITPPLMSKINPIRTGIWFINWQIMCLSIGVACFWTVSTPFIAASGLVVGTIFSRVGLWGFDLSIQVMVQQEVQAEIRGSFSSVEAAWQNMFELCAFTSTIIFSRPEQFRWPVIMSLIAVFTAGVLYASFVRLRRGHLLHFPPCVERKTKPIDVGYQMIVQSPDV</sequence>
<dbReference type="EMBL" id="JAOTPV010000027">
    <property type="protein sequence ID" value="KAJ4470234.1"/>
    <property type="molecule type" value="Genomic_DNA"/>
</dbReference>
<comment type="function">
    <text evidence="7">May be involved in iron transport and iron homeostasis.</text>
</comment>
<dbReference type="Proteomes" id="UP001150266">
    <property type="component" value="Unassembled WGS sequence"/>
</dbReference>
<dbReference type="InterPro" id="IPR009716">
    <property type="entry name" value="Ferroportin-1"/>
</dbReference>
<feature type="transmembrane region" description="Helical" evidence="7">
    <location>
        <begin position="317"/>
        <end position="337"/>
    </location>
</feature>
<comment type="subcellular location">
    <subcellularLocation>
        <location evidence="1 7">Membrane</location>
        <topology evidence="1 7">Multi-pass membrane protein</topology>
    </subcellularLocation>
</comment>
<dbReference type="AlphaFoldDB" id="A0A9W9A044"/>